<dbReference type="EMBL" id="CP007509">
    <property type="protein sequence ID" value="AHY42714.1"/>
    <property type="molecule type" value="Genomic_DNA"/>
</dbReference>
<feature type="transmembrane region" description="Helical" evidence="1">
    <location>
        <begin position="47"/>
        <end position="69"/>
    </location>
</feature>
<dbReference type="InterPro" id="IPR011979">
    <property type="entry name" value="Antitox_Xre"/>
</dbReference>
<gene>
    <name evidence="3" type="ORF">UIB01_09545</name>
</gene>
<dbReference type="NCBIfam" id="TIGR02293">
    <property type="entry name" value="TAS_TIGR02293"/>
    <property type="match status" value="1"/>
</dbReference>
<keyword evidence="1" id="KW-0812">Transmembrane</keyword>
<keyword evidence="1" id="KW-0472">Membrane</keyword>
<evidence type="ECO:0000313" key="3">
    <source>
        <dbReference type="EMBL" id="AHY42714.1"/>
    </source>
</evidence>
<evidence type="ECO:0000256" key="1">
    <source>
        <dbReference type="SAM" id="Phobius"/>
    </source>
</evidence>
<dbReference type="KEGG" id="pstu:UIB01_09545"/>
<dbReference type="InterPro" id="IPR024467">
    <property type="entry name" value="Xre/MbcA/ParS-like_toxin-bd"/>
</dbReference>
<sequence>MTTAAKRSIKRSSSTPETPSFWSMAHELSKNTEYERLERIRAGFEPYWLLATKAAFGLTIPMIAGIANVSASTMERRLRSTDALDPVASERIDRLAQVAVLAEDVFEQRDAASRWMATPNDSLGGNTPLSLCETELGARQIRRVLHAIEWGGVV</sequence>
<dbReference type="Pfam" id="PF09722">
    <property type="entry name" value="Xre_MbcA_ParS_C"/>
    <property type="match status" value="1"/>
</dbReference>
<dbReference type="AlphaFoldDB" id="A0A023WSC0"/>
<name>A0A023WSC0_STUST</name>
<evidence type="ECO:0000313" key="4">
    <source>
        <dbReference type="Proteomes" id="UP000025238"/>
    </source>
</evidence>
<organism evidence="3 4">
    <name type="scientific">Stutzerimonas stutzeri</name>
    <name type="common">Pseudomonas stutzeri</name>
    <dbReference type="NCBI Taxonomy" id="316"/>
    <lineage>
        <taxon>Bacteria</taxon>
        <taxon>Pseudomonadati</taxon>
        <taxon>Pseudomonadota</taxon>
        <taxon>Gammaproteobacteria</taxon>
        <taxon>Pseudomonadales</taxon>
        <taxon>Pseudomonadaceae</taxon>
        <taxon>Stutzerimonas</taxon>
    </lineage>
</organism>
<accession>A0A023WSC0</accession>
<dbReference type="Proteomes" id="UP000025238">
    <property type="component" value="Chromosome"/>
</dbReference>
<reference evidence="3 4" key="1">
    <citation type="submission" date="2014-03" db="EMBL/GenBank/DDBJ databases">
        <title>Complete genome sequence of Pseudomonas stutzeri 19SMN4.</title>
        <authorList>
            <person name="Brunet-Galmes I."/>
            <person name="Nogales B."/>
            <person name="Busquets A."/>
            <person name="Pena A."/>
            <person name="Gomila M."/>
            <person name="Garcia-Valdes E."/>
            <person name="Lalucat J."/>
            <person name="Bennasar A."/>
            <person name="Bosch R."/>
        </authorList>
    </citation>
    <scope>NUCLEOTIDE SEQUENCE [LARGE SCALE GENOMIC DNA]</scope>
    <source>
        <strain evidence="3 4">19SMN4</strain>
    </source>
</reference>
<dbReference type="PATRIC" id="fig|316.97.peg.1907"/>
<feature type="domain" description="Antitoxin Xre/MbcA/ParS-like toxin-binding" evidence="2">
    <location>
        <begin position="102"/>
        <end position="151"/>
    </location>
</feature>
<protein>
    <submittedName>
        <fullName evidence="3">Antitoxin</fullName>
    </submittedName>
</protein>
<proteinExistence type="predicted"/>
<evidence type="ECO:0000259" key="2">
    <source>
        <dbReference type="Pfam" id="PF09722"/>
    </source>
</evidence>
<keyword evidence="1" id="KW-1133">Transmembrane helix</keyword>
<dbReference type="GO" id="GO:0003677">
    <property type="term" value="F:DNA binding"/>
    <property type="evidence" value="ECO:0007669"/>
    <property type="project" value="InterPro"/>
</dbReference>